<evidence type="ECO:0000256" key="3">
    <source>
        <dbReference type="ARBA" id="ARBA00023159"/>
    </source>
</evidence>
<dbReference type="InterPro" id="IPR036388">
    <property type="entry name" value="WH-like_DNA-bd_sf"/>
</dbReference>
<dbReference type="InterPro" id="IPR016152">
    <property type="entry name" value="PTrfase/Anion_transptr"/>
</dbReference>
<dbReference type="PANTHER" id="PTHR30185">
    <property type="entry name" value="CRYPTIC BETA-GLUCOSIDE BGL OPERON ANTITERMINATOR"/>
    <property type="match status" value="1"/>
</dbReference>
<dbReference type="PROSITE" id="PS00372">
    <property type="entry name" value="PTS_EIIA_TYPE_2_HIS"/>
    <property type="match status" value="1"/>
</dbReference>
<dbReference type="InterPro" id="IPR002178">
    <property type="entry name" value="PTS_EIIA_type-2_dom"/>
</dbReference>
<feature type="domain" description="PRD" evidence="6">
    <location>
        <begin position="292"/>
        <end position="399"/>
    </location>
</feature>
<dbReference type="InterPro" id="IPR036390">
    <property type="entry name" value="WH_DNA-bd_sf"/>
</dbReference>
<dbReference type="PANTHER" id="PTHR30185:SF13">
    <property type="entry name" value="LICABCH OPERON REGULATOR-RELATED"/>
    <property type="match status" value="1"/>
</dbReference>
<dbReference type="Gene3D" id="1.10.1790.10">
    <property type="entry name" value="PRD domain"/>
    <property type="match status" value="2"/>
</dbReference>
<keyword evidence="4" id="KW-0804">Transcription</keyword>
<dbReference type="HOGENOM" id="CLU_013442_5_1_0"/>
<organism evidence="7 8">
    <name type="scientific">Thermanaerovibrio velox DSM 12556</name>
    <dbReference type="NCBI Taxonomy" id="926567"/>
    <lineage>
        <taxon>Bacteria</taxon>
        <taxon>Thermotogati</taxon>
        <taxon>Synergistota</taxon>
        <taxon>Synergistia</taxon>
        <taxon>Synergistales</taxon>
        <taxon>Synergistaceae</taxon>
        <taxon>Thermanaerovibrio</taxon>
    </lineage>
</organism>
<evidence type="ECO:0000313" key="7">
    <source>
        <dbReference type="EMBL" id="EHM09327.1"/>
    </source>
</evidence>
<dbReference type="EMBL" id="CM001377">
    <property type="protein sequence ID" value="EHM09327.1"/>
    <property type="molecule type" value="Genomic_DNA"/>
</dbReference>
<evidence type="ECO:0000256" key="4">
    <source>
        <dbReference type="ARBA" id="ARBA00023163"/>
    </source>
</evidence>
<evidence type="ECO:0000256" key="2">
    <source>
        <dbReference type="ARBA" id="ARBA00023015"/>
    </source>
</evidence>
<dbReference type="Gene3D" id="1.10.10.10">
    <property type="entry name" value="Winged helix-like DNA-binding domain superfamily/Winged helix DNA-binding domain"/>
    <property type="match status" value="2"/>
</dbReference>
<sequence>MEPRHRRILKLLIEADDYVPLSMVADRLGCSERTVRNHLKAMDEMLRREYRLSLDRRPGRGVALVGEGQSRGGLLRDLFAQPDPRLGDLEKAVLSELLDPHGEITVGRLSERLRLSRSTVTGILDRVESWLSQMGLRLSRKPNVGVQVQGDERAKRLAISRLHRLLLSPGPRCGAVDPGGLLHQGELGFLLVKIREVLEGMGIALTEDALQGLAVHLAVAVKRVRQGCPIRVAPNEVSMVEDRRELTAARRIIERLEEGLCLRMPKDEAIYLALHIRSSRLLTKGDISASLDVSEEALRLSGFLIGEFASRLDSRLGSDERLLADLATHLTSSLNRIRCGFPVVNPILGQIKRAFFYAFEVGLECASKCEGRMGIRLPEDEVGYVVLHVQAALERLRGLNGGECKVVIFCPQGIGIMRLMEAKISSAFPGLRVKGAGSLKCLVEETKDPYSVVIGTSPPPGGLNCPYLEVTPLLKDGEIRRIEELIRKESQGGLSRSSRYPFILSLLREDLLLLNHSGRDRWEVIETMASILHRVGLVRGDYSEAVKAREMISSTCIGGGLAIPHGDPHMAVGNAASVACLMRPVDWGGEEVQVVIMIAGCPGDGQDLKRLFGELAALSEDGETLEKLKAAKSVQEFCSVLKGDLF</sequence>
<dbReference type="Gene3D" id="3.40.930.10">
    <property type="entry name" value="Mannitol-specific EII, Chain A"/>
    <property type="match status" value="1"/>
</dbReference>
<dbReference type="CDD" id="cd00211">
    <property type="entry name" value="PTS_IIA_fru"/>
    <property type="match status" value="1"/>
</dbReference>
<dbReference type="GO" id="GO:0006355">
    <property type="term" value="P:regulation of DNA-templated transcription"/>
    <property type="evidence" value="ECO:0007669"/>
    <property type="project" value="InterPro"/>
</dbReference>
<dbReference type="AlphaFoldDB" id="H0UN48"/>
<gene>
    <name evidence="7" type="ORF">TheveDRAFT_0140</name>
</gene>
<dbReference type="SUPFAM" id="SSF55804">
    <property type="entry name" value="Phoshotransferase/anion transport protein"/>
    <property type="match status" value="1"/>
</dbReference>
<dbReference type="STRING" id="926567.TheveDRAFT_0140"/>
<feature type="domain" description="PRD" evidence="6">
    <location>
        <begin position="181"/>
        <end position="286"/>
    </location>
</feature>
<evidence type="ECO:0000256" key="1">
    <source>
        <dbReference type="ARBA" id="ARBA00022737"/>
    </source>
</evidence>
<dbReference type="OrthoDB" id="3175596at2"/>
<dbReference type="PROSITE" id="PS51094">
    <property type="entry name" value="PTS_EIIA_TYPE_2"/>
    <property type="match status" value="1"/>
</dbReference>
<dbReference type="Pfam" id="PF08279">
    <property type="entry name" value="HTH_11"/>
    <property type="match status" value="1"/>
</dbReference>
<dbReference type="RefSeq" id="WP_006582819.1">
    <property type="nucleotide sequence ID" value="NZ_CM001377.1"/>
</dbReference>
<dbReference type="SUPFAM" id="SSF63520">
    <property type="entry name" value="PTS-regulatory domain, PRD"/>
    <property type="match status" value="2"/>
</dbReference>
<reference evidence="7 8" key="1">
    <citation type="submission" date="2011-10" db="EMBL/GenBank/DDBJ databases">
        <title>The Noncontiguous Finished genome of Thermanaerovibrio velox DSM 12556.</title>
        <authorList>
            <consortium name="US DOE Joint Genome Institute (JGI-PGF)"/>
            <person name="Lucas S."/>
            <person name="Copeland A."/>
            <person name="Lapidus A."/>
            <person name="Glavina del Rio T."/>
            <person name="Dalin E."/>
            <person name="Tice H."/>
            <person name="Bruce D."/>
            <person name="Goodwin L."/>
            <person name="Pitluck S."/>
            <person name="Peters L."/>
            <person name="Mikhailova N."/>
            <person name="Teshima H."/>
            <person name="Kyrpides N."/>
            <person name="Mavromatis K."/>
            <person name="Ivanova N."/>
            <person name="Markowitz V."/>
            <person name="Cheng J.-F."/>
            <person name="Hugenholtz P."/>
            <person name="Woyke T."/>
            <person name="Wu D."/>
            <person name="Spring S."/>
            <person name="Brambilla E.-M."/>
            <person name="Klenk H.-P."/>
            <person name="Eisen J.A."/>
        </authorList>
    </citation>
    <scope>NUCLEOTIDE SEQUENCE [LARGE SCALE GENOMIC DNA]</scope>
    <source>
        <strain evidence="7 8">DSM 12556</strain>
    </source>
</reference>
<protein>
    <submittedName>
        <fullName evidence="7">Transcriptional antiterminator</fullName>
    </submittedName>
</protein>
<accession>H0UN48</accession>
<dbReference type="InterPro" id="IPR036634">
    <property type="entry name" value="PRD_sf"/>
</dbReference>
<dbReference type="CDD" id="cd05568">
    <property type="entry name" value="PTS_IIB_bgl_like"/>
    <property type="match status" value="1"/>
</dbReference>
<evidence type="ECO:0000313" key="8">
    <source>
        <dbReference type="Proteomes" id="UP000005730"/>
    </source>
</evidence>
<proteinExistence type="predicted"/>
<dbReference type="Proteomes" id="UP000005730">
    <property type="component" value="Chromosome"/>
</dbReference>
<dbReference type="eggNOG" id="COG1762">
    <property type="taxonomic scope" value="Bacteria"/>
</dbReference>
<evidence type="ECO:0000259" key="6">
    <source>
        <dbReference type="PROSITE" id="PS51372"/>
    </source>
</evidence>
<feature type="domain" description="PTS EIIA type-2" evidence="5">
    <location>
        <begin position="505"/>
        <end position="644"/>
    </location>
</feature>
<dbReference type="InterPro" id="IPR050661">
    <property type="entry name" value="BglG_antiterminators"/>
</dbReference>
<evidence type="ECO:0000259" key="5">
    <source>
        <dbReference type="PROSITE" id="PS51094"/>
    </source>
</evidence>
<dbReference type="PROSITE" id="PS51372">
    <property type="entry name" value="PRD_2"/>
    <property type="match status" value="2"/>
</dbReference>
<dbReference type="Pfam" id="PF05043">
    <property type="entry name" value="Mga"/>
    <property type="match status" value="1"/>
</dbReference>
<keyword evidence="1" id="KW-0677">Repeat</keyword>
<keyword evidence="2" id="KW-0805">Transcription regulation</keyword>
<dbReference type="InterPro" id="IPR011608">
    <property type="entry name" value="PRD"/>
</dbReference>
<keyword evidence="8" id="KW-1185">Reference proteome</keyword>
<keyword evidence="3" id="KW-0010">Activator</keyword>
<dbReference type="Pfam" id="PF00359">
    <property type="entry name" value="PTS_EIIA_2"/>
    <property type="match status" value="1"/>
</dbReference>
<dbReference type="SUPFAM" id="SSF46785">
    <property type="entry name" value="Winged helix' DNA-binding domain"/>
    <property type="match status" value="2"/>
</dbReference>
<dbReference type="InterPro" id="IPR013196">
    <property type="entry name" value="HTH_11"/>
</dbReference>
<dbReference type="eggNOG" id="COG3711">
    <property type="taxonomic scope" value="Bacteria"/>
</dbReference>
<name>H0UN48_9BACT</name>
<dbReference type="InterPro" id="IPR007737">
    <property type="entry name" value="Mga_HTH"/>
</dbReference>
<dbReference type="Pfam" id="PF00874">
    <property type="entry name" value="PRD"/>
    <property type="match status" value="2"/>
</dbReference>